<evidence type="ECO:0000313" key="2">
    <source>
        <dbReference type="Proteomes" id="UP001160148"/>
    </source>
</evidence>
<protein>
    <submittedName>
        <fullName evidence="1">Uncharacterized protein</fullName>
    </submittedName>
</protein>
<name>A0AAV0YAU7_9HEMI</name>
<organism evidence="1 2">
    <name type="scientific">Macrosiphum euphorbiae</name>
    <name type="common">potato aphid</name>
    <dbReference type="NCBI Taxonomy" id="13131"/>
    <lineage>
        <taxon>Eukaryota</taxon>
        <taxon>Metazoa</taxon>
        <taxon>Ecdysozoa</taxon>
        <taxon>Arthropoda</taxon>
        <taxon>Hexapoda</taxon>
        <taxon>Insecta</taxon>
        <taxon>Pterygota</taxon>
        <taxon>Neoptera</taxon>
        <taxon>Paraneoptera</taxon>
        <taxon>Hemiptera</taxon>
        <taxon>Sternorrhyncha</taxon>
        <taxon>Aphidomorpha</taxon>
        <taxon>Aphidoidea</taxon>
        <taxon>Aphididae</taxon>
        <taxon>Macrosiphini</taxon>
        <taxon>Macrosiphum</taxon>
    </lineage>
</organism>
<proteinExistence type="predicted"/>
<gene>
    <name evidence="1" type="ORF">MEUPH1_LOCUS30090</name>
</gene>
<dbReference type="EMBL" id="CARXXK010001572">
    <property type="protein sequence ID" value="CAI6376752.1"/>
    <property type="molecule type" value="Genomic_DNA"/>
</dbReference>
<sequence length="142" mass="16336">MRINFRPFRSQDLKPGNIYIPVNRIETSTVFHQPSNDEYVSACNSSHTSHQACIIMKNVLLPVEHGVYTLKEAGHHYCFSETTLRQAVARRNGSKTMRVRTSERDLAANKLRRIMDANKEKFSLLLSVIQDTNHSYSGNKWL</sequence>
<keyword evidence="2" id="KW-1185">Reference proteome</keyword>
<accession>A0AAV0YAU7</accession>
<comment type="caution">
    <text evidence="1">The sequence shown here is derived from an EMBL/GenBank/DDBJ whole genome shotgun (WGS) entry which is preliminary data.</text>
</comment>
<dbReference type="Proteomes" id="UP001160148">
    <property type="component" value="Unassembled WGS sequence"/>
</dbReference>
<evidence type="ECO:0000313" key="1">
    <source>
        <dbReference type="EMBL" id="CAI6376752.1"/>
    </source>
</evidence>
<dbReference type="AlphaFoldDB" id="A0AAV0YAU7"/>
<reference evidence="1 2" key="1">
    <citation type="submission" date="2023-01" db="EMBL/GenBank/DDBJ databases">
        <authorList>
            <person name="Whitehead M."/>
        </authorList>
    </citation>
    <scope>NUCLEOTIDE SEQUENCE [LARGE SCALE GENOMIC DNA]</scope>
</reference>